<keyword evidence="2" id="KW-0540">Nuclease</keyword>
<evidence type="ECO:0000259" key="1">
    <source>
        <dbReference type="SMART" id="SM00479"/>
    </source>
</evidence>
<gene>
    <name evidence="2" type="ORF">GCM10008942_13060</name>
</gene>
<keyword evidence="2" id="KW-0378">Hydrolase</keyword>
<dbReference type="Pfam" id="PF00929">
    <property type="entry name" value="RNase_T"/>
    <property type="match status" value="1"/>
</dbReference>
<dbReference type="InterPro" id="IPR036397">
    <property type="entry name" value="RNaseH_sf"/>
</dbReference>
<comment type="caution">
    <text evidence="2">The sequence shown here is derived from an EMBL/GenBank/DDBJ whole genome shotgun (WGS) entry which is preliminary data.</text>
</comment>
<dbReference type="GO" id="GO:0004527">
    <property type="term" value="F:exonuclease activity"/>
    <property type="evidence" value="ECO:0007669"/>
    <property type="project" value="UniProtKB-KW"/>
</dbReference>
<feature type="domain" description="Exonuclease" evidence="1">
    <location>
        <begin position="2"/>
        <end position="166"/>
    </location>
</feature>
<sequence>MSIIAIDFETANEQRASACSVGLAWIDGGAVTRVEERLIRPREMRFSGFNIGIHGIHPEDVEDAPEFPEVMEEFAADFAGAVMIAHNAAFDMSVWRASLDLYGTTYPSFDYLCTVKMARKVWPDLSSHKLNDLGRHLCISFNHHNAAEDARVCGEVALAVAADLGASGIEAVPALIDMIPGKIYAGGYQPCSCGGTSWRRRPRVRSER</sequence>
<dbReference type="Proteomes" id="UP001499951">
    <property type="component" value="Unassembled WGS sequence"/>
</dbReference>
<accession>A0ABP3PH42</accession>
<dbReference type="InterPro" id="IPR013520">
    <property type="entry name" value="Ribonucl_H"/>
</dbReference>
<dbReference type="InterPro" id="IPR012337">
    <property type="entry name" value="RNaseH-like_sf"/>
</dbReference>
<keyword evidence="2" id="KW-0269">Exonuclease</keyword>
<proteinExistence type="predicted"/>
<dbReference type="PANTHER" id="PTHR30231">
    <property type="entry name" value="DNA POLYMERASE III SUBUNIT EPSILON"/>
    <property type="match status" value="1"/>
</dbReference>
<reference evidence="3" key="1">
    <citation type="journal article" date="2019" name="Int. J. Syst. Evol. Microbiol.">
        <title>The Global Catalogue of Microorganisms (GCM) 10K type strain sequencing project: providing services to taxonomists for standard genome sequencing and annotation.</title>
        <authorList>
            <consortium name="The Broad Institute Genomics Platform"/>
            <consortium name="The Broad Institute Genome Sequencing Center for Infectious Disease"/>
            <person name="Wu L."/>
            <person name="Ma J."/>
        </authorList>
    </citation>
    <scope>NUCLEOTIDE SEQUENCE [LARGE SCALE GENOMIC DNA]</scope>
    <source>
        <strain evidence="3">JCM 15089</strain>
    </source>
</reference>
<dbReference type="PANTHER" id="PTHR30231:SF42">
    <property type="entry name" value="EXONUCLEASE"/>
    <property type="match status" value="1"/>
</dbReference>
<dbReference type="SMART" id="SM00479">
    <property type="entry name" value="EXOIII"/>
    <property type="match status" value="1"/>
</dbReference>
<dbReference type="Gene3D" id="3.30.420.10">
    <property type="entry name" value="Ribonuclease H-like superfamily/Ribonuclease H"/>
    <property type="match status" value="1"/>
</dbReference>
<dbReference type="SUPFAM" id="SSF53098">
    <property type="entry name" value="Ribonuclease H-like"/>
    <property type="match status" value="1"/>
</dbReference>
<organism evidence="2 3">
    <name type="scientific">Rhizomicrobium electricum</name>
    <dbReference type="NCBI Taxonomy" id="480070"/>
    <lineage>
        <taxon>Bacteria</taxon>
        <taxon>Pseudomonadati</taxon>
        <taxon>Pseudomonadota</taxon>
        <taxon>Alphaproteobacteria</taxon>
        <taxon>Micropepsales</taxon>
        <taxon>Micropepsaceae</taxon>
        <taxon>Rhizomicrobium</taxon>
    </lineage>
</organism>
<evidence type="ECO:0000313" key="3">
    <source>
        <dbReference type="Proteomes" id="UP001499951"/>
    </source>
</evidence>
<dbReference type="RefSeq" id="WP_166933335.1">
    <property type="nucleotide sequence ID" value="NZ_BAAADD010000003.1"/>
</dbReference>
<evidence type="ECO:0000313" key="2">
    <source>
        <dbReference type="EMBL" id="GAA0566044.1"/>
    </source>
</evidence>
<dbReference type="EMBL" id="BAAADD010000003">
    <property type="protein sequence ID" value="GAA0566044.1"/>
    <property type="molecule type" value="Genomic_DNA"/>
</dbReference>
<name>A0ABP3PH42_9PROT</name>
<protein>
    <submittedName>
        <fullName evidence="2">3'-5' exonuclease</fullName>
    </submittedName>
</protein>
<keyword evidence="3" id="KW-1185">Reference proteome</keyword>
<dbReference type="CDD" id="cd06130">
    <property type="entry name" value="DNA_pol_III_epsilon_like"/>
    <property type="match status" value="1"/>
</dbReference>